<keyword evidence="2" id="KW-1185">Reference proteome</keyword>
<organism evidence="1 2">
    <name type="scientific">Avena sativa</name>
    <name type="common">Oat</name>
    <dbReference type="NCBI Taxonomy" id="4498"/>
    <lineage>
        <taxon>Eukaryota</taxon>
        <taxon>Viridiplantae</taxon>
        <taxon>Streptophyta</taxon>
        <taxon>Embryophyta</taxon>
        <taxon>Tracheophyta</taxon>
        <taxon>Spermatophyta</taxon>
        <taxon>Magnoliopsida</taxon>
        <taxon>Liliopsida</taxon>
        <taxon>Poales</taxon>
        <taxon>Poaceae</taxon>
        <taxon>BOP clade</taxon>
        <taxon>Pooideae</taxon>
        <taxon>Poodae</taxon>
        <taxon>Poeae</taxon>
        <taxon>Poeae Chloroplast Group 1 (Aveneae type)</taxon>
        <taxon>Aveninae</taxon>
        <taxon>Avena</taxon>
    </lineage>
</organism>
<dbReference type="Proteomes" id="UP001732700">
    <property type="component" value="Chromosome 2C"/>
</dbReference>
<reference evidence="1" key="1">
    <citation type="submission" date="2021-05" db="EMBL/GenBank/DDBJ databases">
        <authorList>
            <person name="Scholz U."/>
            <person name="Mascher M."/>
            <person name="Fiebig A."/>
        </authorList>
    </citation>
    <scope>NUCLEOTIDE SEQUENCE [LARGE SCALE GENOMIC DNA]</scope>
</reference>
<evidence type="ECO:0000313" key="2">
    <source>
        <dbReference type="Proteomes" id="UP001732700"/>
    </source>
</evidence>
<reference evidence="1" key="2">
    <citation type="submission" date="2025-09" db="UniProtKB">
        <authorList>
            <consortium name="EnsemblPlants"/>
        </authorList>
    </citation>
    <scope>IDENTIFICATION</scope>
</reference>
<accession>A0ACD5UKM6</accession>
<dbReference type="EnsemblPlants" id="AVESA.00010b.r2.2CG0272610.1">
    <property type="protein sequence ID" value="AVESA.00010b.r2.2CG0272610.1.CDS"/>
    <property type="gene ID" value="AVESA.00010b.r2.2CG0272610"/>
</dbReference>
<sequence length="669" mass="72886">MSHRKWKKIGETGNCPRPEAERETERGERPTATTPTTSLPFRLRLLLARPPLSSPRSHAQAQTRKFRCPNERARASVRPMVVVAVKVEAEEEGCGGVRWGTWEELVLGGAVQRHGAASWDAVAAELRSRSPCSFSPEECEAKFSEIQARYSASDAWFEELRKQRVAELRRDMSKSESFIVSLQSVIESLSNSKRDDDNSACHTESRSRNENTADTNSSSKELSKDRSSAASFTEEASNSQKSQNVQNTSAETLSKPHVEKKLCAKDGLLWGSRKKRGLRDKRAILMADDGSRDGENTSTSCIQKEGSSEGCKKGMKIPKLEPGVSVCERAKPSLEDILNSISSQGDCEMLQHQIDIQRKKAKYKKMIRQHMDFRILRTKIKSGVISSTKELLKDMLLFVNNLLAFYPKATLEHLAAIELRGIVCKTLQQSSSILSVGCRATEIATYPAIKKTAGKIASNTVIRKTVAGLATDPVIKKTMAKIASNTLIKKTTAVIASDPVMKKATAGIARDPVMKKATAGIAKGPVIKKEVVEIGSEPVIKKAPAGISSEPVIKKAAAGIVSEPVIKKTAAGVAGAPIVKKIARTMPPVRHVPRDAKRGNVSSRETGSSVSQAEPKVVPRNAALTSNGKPVQENPPAKKRGVGRPPKSGQKRAAEQQDSPSRGRKKTRR</sequence>
<protein>
    <submittedName>
        <fullName evidence="1">Uncharacterized protein</fullName>
    </submittedName>
</protein>
<proteinExistence type="predicted"/>
<evidence type="ECO:0000313" key="1">
    <source>
        <dbReference type="EnsemblPlants" id="AVESA.00010b.r2.2CG0272610.1.CDS"/>
    </source>
</evidence>
<name>A0ACD5UKM6_AVESA</name>